<dbReference type="PANTHER" id="PTHR32183:SF11">
    <property type="entry name" value="THIOL METHYLTRANSFERASE 2-RELATED"/>
    <property type="match status" value="1"/>
</dbReference>
<keyword evidence="1" id="KW-0597">Phosphoprotein</keyword>
<dbReference type="Gene3D" id="3.40.50.150">
    <property type="entry name" value="Vaccinia Virus protein VP39"/>
    <property type="match status" value="1"/>
</dbReference>
<keyword evidence="7" id="KW-1185">Reference proteome</keyword>
<name>A0A7I8KH82_SPIIN</name>
<gene>
    <name evidence="6" type="ORF">SI8410_05007269</name>
</gene>
<keyword evidence="4" id="KW-0949">S-adenosyl-L-methionine</keyword>
<dbReference type="OrthoDB" id="276151at2759"/>
<organism evidence="6 7">
    <name type="scientific">Spirodela intermedia</name>
    <name type="common">Intermediate duckweed</name>
    <dbReference type="NCBI Taxonomy" id="51605"/>
    <lineage>
        <taxon>Eukaryota</taxon>
        <taxon>Viridiplantae</taxon>
        <taxon>Streptophyta</taxon>
        <taxon>Embryophyta</taxon>
        <taxon>Tracheophyta</taxon>
        <taxon>Spermatophyta</taxon>
        <taxon>Magnoliopsida</taxon>
        <taxon>Liliopsida</taxon>
        <taxon>Araceae</taxon>
        <taxon>Lemnoideae</taxon>
        <taxon>Spirodela</taxon>
    </lineage>
</organism>
<evidence type="ECO:0000256" key="2">
    <source>
        <dbReference type="ARBA" id="ARBA00022603"/>
    </source>
</evidence>
<dbReference type="CDD" id="cd02440">
    <property type="entry name" value="AdoMet_MTases"/>
    <property type="match status" value="1"/>
</dbReference>
<dbReference type="GO" id="GO:0032259">
    <property type="term" value="P:methylation"/>
    <property type="evidence" value="ECO:0007669"/>
    <property type="project" value="UniProtKB-KW"/>
</dbReference>
<evidence type="ECO:0000256" key="5">
    <source>
        <dbReference type="SAM" id="MobiDB-lite"/>
    </source>
</evidence>
<evidence type="ECO:0000313" key="7">
    <source>
        <dbReference type="Proteomes" id="UP000663760"/>
    </source>
</evidence>
<evidence type="ECO:0000256" key="1">
    <source>
        <dbReference type="ARBA" id="ARBA00022553"/>
    </source>
</evidence>
<dbReference type="EMBL" id="LR746268">
    <property type="protein sequence ID" value="CAA7396606.1"/>
    <property type="molecule type" value="Genomic_DNA"/>
</dbReference>
<evidence type="ECO:0000313" key="6">
    <source>
        <dbReference type="EMBL" id="CAA7396606.1"/>
    </source>
</evidence>
<proteinExistence type="predicted"/>
<keyword evidence="2" id="KW-0489">Methyltransferase</keyword>
<dbReference type="PANTHER" id="PTHR32183">
    <property type="match status" value="1"/>
</dbReference>
<sequence length="276" mass="30235">MRGRTFGFSQRFLLSQVTPLAGSWRQSRPSSRFPSRPAIAAAAGRMESSAADASRSRGPGTIPKVSKIQSVIGQDSQGGWERCWEEGLTPWDLGKPTPLIAHLVQTGDLPLGRALVPGCGSGHDVVAMAGPERHVVGVDISVSAIQKACEMTSALPNKEHFTFLAEDFFAWQPTELFDLIFDYTFFCAIDPSMRSAWADRIGDLLKPDGELITLMYPMDEFDGGPPYAVSVSDYEEVLHSLGFKAISVVDNELAIAPRKGREKVGRWKRKSPQAHM</sequence>
<reference evidence="6" key="1">
    <citation type="submission" date="2020-02" db="EMBL/GenBank/DDBJ databases">
        <authorList>
            <person name="Scholz U."/>
            <person name="Mascher M."/>
            <person name="Fiebig A."/>
        </authorList>
    </citation>
    <scope>NUCLEOTIDE SEQUENCE</scope>
</reference>
<feature type="compositionally biased region" description="Low complexity" evidence="5">
    <location>
        <begin position="24"/>
        <end position="53"/>
    </location>
</feature>
<dbReference type="GO" id="GO:0008757">
    <property type="term" value="F:S-adenosylmethionine-dependent methyltransferase activity"/>
    <property type="evidence" value="ECO:0007669"/>
    <property type="project" value="InterPro"/>
</dbReference>
<dbReference type="Proteomes" id="UP000663760">
    <property type="component" value="Chromosome 5"/>
</dbReference>
<feature type="region of interest" description="Disordered" evidence="5">
    <location>
        <begin position="24"/>
        <end position="63"/>
    </location>
</feature>
<dbReference type="AlphaFoldDB" id="A0A7I8KH82"/>
<evidence type="ECO:0000256" key="4">
    <source>
        <dbReference type="ARBA" id="ARBA00022691"/>
    </source>
</evidence>
<dbReference type="InterPro" id="IPR008854">
    <property type="entry name" value="TPMT"/>
</dbReference>
<dbReference type="PROSITE" id="PS51585">
    <property type="entry name" value="SAM_MT_TPMT"/>
    <property type="match status" value="1"/>
</dbReference>
<evidence type="ECO:0000256" key="3">
    <source>
        <dbReference type="ARBA" id="ARBA00022679"/>
    </source>
</evidence>
<dbReference type="InterPro" id="IPR029063">
    <property type="entry name" value="SAM-dependent_MTases_sf"/>
</dbReference>
<keyword evidence="3" id="KW-0808">Transferase</keyword>
<dbReference type="Pfam" id="PF05724">
    <property type="entry name" value="TPMT"/>
    <property type="match status" value="1"/>
</dbReference>
<dbReference type="SUPFAM" id="SSF53335">
    <property type="entry name" value="S-adenosyl-L-methionine-dependent methyltransferases"/>
    <property type="match status" value="1"/>
</dbReference>
<accession>A0A7I8KH82</accession>
<protein>
    <submittedName>
        <fullName evidence="6">Uncharacterized protein</fullName>
    </submittedName>
</protein>